<dbReference type="Pfam" id="PF01204">
    <property type="entry name" value="Trehalase"/>
    <property type="match status" value="1"/>
</dbReference>
<dbReference type="EMBL" id="KN716269">
    <property type="protein sequence ID" value="KJH48376.1"/>
    <property type="molecule type" value="Genomic_DNA"/>
</dbReference>
<dbReference type="GO" id="GO:0004555">
    <property type="term" value="F:alpha,alpha-trehalase activity"/>
    <property type="evidence" value="ECO:0007669"/>
    <property type="project" value="UniProtKB-EC"/>
</dbReference>
<comment type="catalytic activity">
    <reaction evidence="6">
        <text>alpha,alpha-trehalose + H2O = alpha-D-glucose + beta-D-glucose</text>
        <dbReference type="Rhea" id="RHEA:32675"/>
        <dbReference type="ChEBI" id="CHEBI:15377"/>
        <dbReference type="ChEBI" id="CHEBI:15903"/>
        <dbReference type="ChEBI" id="CHEBI:16551"/>
        <dbReference type="ChEBI" id="CHEBI:17925"/>
        <dbReference type="EC" id="3.2.1.28"/>
    </reaction>
</comment>
<dbReference type="PANTHER" id="PTHR23403">
    <property type="entry name" value="TREHALASE"/>
    <property type="match status" value="1"/>
</dbReference>
<evidence type="ECO:0000256" key="5">
    <source>
        <dbReference type="ARBA" id="ARBA00023295"/>
    </source>
</evidence>
<evidence type="ECO:0000256" key="2">
    <source>
        <dbReference type="ARBA" id="ARBA00012757"/>
    </source>
</evidence>
<dbReference type="Gene3D" id="1.50.10.10">
    <property type="match status" value="1"/>
</dbReference>
<keyword evidence="7" id="KW-0472">Membrane</keyword>
<dbReference type="OrthoDB" id="3542292at2759"/>
<evidence type="ECO:0000256" key="7">
    <source>
        <dbReference type="SAM" id="Phobius"/>
    </source>
</evidence>
<evidence type="ECO:0000313" key="9">
    <source>
        <dbReference type="Proteomes" id="UP000053766"/>
    </source>
</evidence>
<evidence type="ECO:0000256" key="3">
    <source>
        <dbReference type="ARBA" id="ARBA00019905"/>
    </source>
</evidence>
<dbReference type="STRING" id="29172.A0A0D8Y1A3"/>
<dbReference type="AlphaFoldDB" id="A0A0D8Y1A3"/>
<dbReference type="InterPro" id="IPR008928">
    <property type="entry name" value="6-hairpin_glycosidase_sf"/>
</dbReference>
<protein>
    <recommendedName>
        <fullName evidence="3 6">Trehalase</fullName>
        <ecNumber evidence="2 6">3.2.1.28</ecNumber>
    </recommendedName>
    <alternativeName>
        <fullName evidence="6">Alpha-trehalose glucohydrolase</fullName>
    </alternativeName>
</protein>
<evidence type="ECO:0000313" key="8">
    <source>
        <dbReference type="EMBL" id="KJH48376.1"/>
    </source>
</evidence>
<evidence type="ECO:0000256" key="1">
    <source>
        <dbReference type="ARBA" id="ARBA00005615"/>
    </source>
</evidence>
<name>A0A0D8Y1A3_DICVI</name>
<dbReference type="SUPFAM" id="SSF48208">
    <property type="entry name" value="Six-hairpin glycosidases"/>
    <property type="match status" value="1"/>
</dbReference>
<dbReference type="InterPro" id="IPR012341">
    <property type="entry name" value="6hp_glycosidase-like_sf"/>
</dbReference>
<evidence type="ECO:0000256" key="6">
    <source>
        <dbReference type="RuleBase" id="RU361180"/>
    </source>
</evidence>
<keyword evidence="4 6" id="KW-0378">Hydrolase</keyword>
<evidence type="ECO:0000256" key="4">
    <source>
        <dbReference type="ARBA" id="ARBA00022801"/>
    </source>
</evidence>
<accession>A0A0D8Y1A3</accession>
<dbReference type="InterPro" id="IPR018232">
    <property type="entry name" value="Glyco_hydro_37_CS"/>
</dbReference>
<proteinExistence type="inferred from homology"/>
<dbReference type="Proteomes" id="UP000053766">
    <property type="component" value="Unassembled WGS sequence"/>
</dbReference>
<keyword evidence="7" id="KW-0812">Transmembrane</keyword>
<dbReference type="PROSITE" id="PS00928">
    <property type="entry name" value="TREHALASE_2"/>
    <property type="match status" value="1"/>
</dbReference>
<feature type="transmembrane region" description="Helical" evidence="7">
    <location>
        <begin position="573"/>
        <end position="592"/>
    </location>
</feature>
<reference evidence="8 9" key="1">
    <citation type="submission" date="2013-11" db="EMBL/GenBank/DDBJ databases">
        <title>Draft genome of the bovine lungworm Dictyocaulus viviparus.</title>
        <authorList>
            <person name="Mitreva M."/>
        </authorList>
    </citation>
    <scope>NUCLEOTIDE SEQUENCE [LARGE SCALE GENOMIC DNA]</scope>
    <source>
        <strain evidence="8 9">HannoverDv2000</strain>
    </source>
</reference>
<sequence>MANKLGILSTVKHDFVDIVYSPLQVNCTEPICEGEIAPIYCYGDILTNAWRLGLQDSCPGSKMRFTANEIMKNFSKLKYPISKIDFQAFCSENFDNVPYLKNVSLPDFKTWPTFFSFIRDKNHLKLAKLLHVLWSKLSRKFTDDVHHNASFYPIVPVNNSFIVPGGKFQIFFYWDSYWILKGLLLSEMLQTAEGMLQNFADIISKHGFIPNSGSVQLSRRTQPPLFIQMVKDYFTLTKHKESLLRWIPAMDTEMQFWLNKRRVFIKLPSKKRASVFVYKTETNCPRPESFLADFYLGMNNTDQMSSWKALASACESGWDFSSRWFDHEGMRKYEKVTIRTHTVVPVDLNVFMALNMNFLAESHSLLGNKSMFVRYRKMYDRLLSDIDTLFWNRSEGSWFDYDMFNEKQRTDFYPSNVFPLLLAESKSYASDVHSYLERINVYRYPGGIPSTFPVRSYEQWDFPNVWAPTQHLFIESLLRSQHPALRQRALDEANKFINTVFNGQFNPKEGMPPAVWEKYDARSSDGKPGGGGEYVVQEGFGWTNGVVMDLINLISREELLESEGILFLTTCEGILAIFIFVVAILLFAWCMVRDQHLWWITKNAKLAEEPYTRPLLEDSDNSD</sequence>
<dbReference type="InterPro" id="IPR001661">
    <property type="entry name" value="Glyco_hydro_37"/>
</dbReference>
<dbReference type="PANTHER" id="PTHR23403:SF3">
    <property type="entry name" value="TREHALASE"/>
    <property type="match status" value="1"/>
</dbReference>
<dbReference type="GO" id="GO:0005993">
    <property type="term" value="P:trehalose catabolic process"/>
    <property type="evidence" value="ECO:0007669"/>
    <property type="project" value="TreeGrafter"/>
</dbReference>
<organism evidence="8 9">
    <name type="scientific">Dictyocaulus viviparus</name>
    <name type="common">Bovine lungworm</name>
    <dbReference type="NCBI Taxonomy" id="29172"/>
    <lineage>
        <taxon>Eukaryota</taxon>
        <taxon>Metazoa</taxon>
        <taxon>Ecdysozoa</taxon>
        <taxon>Nematoda</taxon>
        <taxon>Chromadorea</taxon>
        <taxon>Rhabditida</taxon>
        <taxon>Rhabditina</taxon>
        <taxon>Rhabditomorpha</taxon>
        <taxon>Strongyloidea</taxon>
        <taxon>Metastrongylidae</taxon>
        <taxon>Dictyocaulus</taxon>
    </lineage>
</organism>
<reference evidence="9" key="2">
    <citation type="journal article" date="2016" name="Sci. Rep.">
        <title>Dictyocaulus viviparus genome, variome and transcriptome elucidate lungworm biology and support future intervention.</title>
        <authorList>
            <person name="McNulty S.N."/>
            <person name="Strube C."/>
            <person name="Rosa B.A."/>
            <person name="Martin J.C."/>
            <person name="Tyagi R."/>
            <person name="Choi Y.J."/>
            <person name="Wang Q."/>
            <person name="Hallsworth Pepin K."/>
            <person name="Zhang X."/>
            <person name="Ozersky P."/>
            <person name="Wilson R.K."/>
            <person name="Sternberg P.W."/>
            <person name="Gasser R.B."/>
            <person name="Mitreva M."/>
        </authorList>
    </citation>
    <scope>NUCLEOTIDE SEQUENCE [LARGE SCALE GENOMIC DNA]</scope>
    <source>
        <strain evidence="9">HannoverDv2000</strain>
    </source>
</reference>
<keyword evidence="9" id="KW-1185">Reference proteome</keyword>
<keyword evidence="5 6" id="KW-0326">Glycosidase</keyword>
<keyword evidence="7" id="KW-1133">Transmembrane helix</keyword>
<gene>
    <name evidence="8" type="ORF">DICVIV_05491</name>
</gene>
<dbReference type="EC" id="3.2.1.28" evidence="2 6"/>
<comment type="similarity">
    <text evidence="1 6">Belongs to the glycosyl hydrolase 37 family.</text>
</comment>
<dbReference type="PRINTS" id="PR00744">
    <property type="entry name" value="GLHYDRLASE37"/>
</dbReference>